<proteinExistence type="predicted"/>
<feature type="domain" description="F-box/LRR-repeat protein 15/At3g58940/PEG3-like LRR" evidence="1">
    <location>
        <begin position="77"/>
        <end position="209"/>
    </location>
</feature>
<gene>
    <name evidence="2" type="ORF">TAV2_LOCUS13116</name>
</gene>
<evidence type="ECO:0000313" key="3">
    <source>
        <dbReference type="Proteomes" id="UP000836841"/>
    </source>
</evidence>
<dbReference type="Gene3D" id="3.80.10.10">
    <property type="entry name" value="Ribonuclease Inhibitor"/>
    <property type="match status" value="1"/>
</dbReference>
<accession>A0AAU9SAR2</accession>
<name>A0AAU9SAR2_THLAR</name>
<evidence type="ECO:0000313" key="2">
    <source>
        <dbReference type="EMBL" id="CAH2058989.1"/>
    </source>
</evidence>
<dbReference type="InterPro" id="IPR032675">
    <property type="entry name" value="LRR_dom_sf"/>
</dbReference>
<dbReference type="InterPro" id="IPR055294">
    <property type="entry name" value="FBL60-like"/>
</dbReference>
<keyword evidence="3" id="KW-1185">Reference proteome</keyword>
<protein>
    <recommendedName>
        <fullName evidence="1">F-box/LRR-repeat protein 15/At3g58940/PEG3-like LRR domain-containing protein</fullName>
    </recommendedName>
</protein>
<evidence type="ECO:0000259" key="1">
    <source>
        <dbReference type="Pfam" id="PF24758"/>
    </source>
</evidence>
<dbReference type="PANTHER" id="PTHR31293">
    <property type="entry name" value="RNI-LIKE SUPERFAMILY PROTEIN"/>
    <property type="match status" value="1"/>
</dbReference>
<reference evidence="2 3" key="1">
    <citation type="submission" date="2022-03" db="EMBL/GenBank/DDBJ databases">
        <authorList>
            <person name="Nunn A."/>
            <person name="Chopra R."/>
            <person name="Nunn A."/>
            <person name="Contreras Garrido A."/>
        </authorList>
    </citation>
    <scope>NUCLEOTIDE SEQUENCE [LARGE SCALE GENOMIC DNA]</scope>
</reference>
<dbReference type="EMBL" id="OU466860">
    <property type="protein sequence ID" value="CAH2058989.1"/>
    <property type="molecule type" value="Genomic_DNA"/>
</dbReference>
<organism evidence="2 3">
    <name type="scientific">Thlaspi arvense</name>
    <name type="common">Field penny-cress</name>
    <dbReference type="NCBI Taxonomy" id="13288"/>
    <lineage>
        <taxon>Eukaryota</taxon>
        <taxon>Viridiplantae</taxon>
        <taxon>Streptophyta</taxon>
        <taxon>Embryophyta</taxon>
        <taxon>Tracheophyta</taxon>
        <taxon>Spermatophyta</taxon>
        <taxon>Magnoliopsida</taxon>
        <taxon>eudicotyledons</taxon>
        <taxon>Gunneridae</taxon>
        <taxon>Pentapetalae</taxon>
        <taxon>rosids</taxon>
        <taxon>malvids</taxon>
        <taxon>Brassicales</taxon>
        <taxon>Brassicaceae</taxon>
        <taxon>Thlaspideae</taxon>
        <taxon>Thlaspi</taxon>
    </lineage>
</organism>
<dbReference type="Proteomes" id="UP000836841">
    <property type="component" value="Chromosome 4"/>
</dbReference>
<sequence length="417" mass="48002">MRGWRHLFPLMNHLFAYQHHLDLYDLDFVYRTDGKREMTQSVHQSFRDFVEKTLSGSKPIKKLSLNCQDGRICLNLIDQWVRKALERGVVDLDLRFRTSTEAMDPDLRGLGVFPILPCSVFQSTTLVKLTLGIAVGDVLGLNPKVSLPVLKSLFLYGDSPIFYQVYTVMLRDCPVLEELSLNYWDSRYREKEEFPISHQTLRRLTVIYKNILGYTLIMRCNTPSLVYFDYSGGIAPSCDSTCNFLNSLLEAKLDIQHYRRYNIVHRDPSTVIKWICNVKTLSLSSATVEVMDAACVRVPCFTNLVKLSFESYKKEGWKVLSRLLNKSPKLETLVLKGLHCAPDEEVDVDINKVKVLEICRFRGSCSEFRQLDCFLGQMQFLQVMKVELDAVEKEKPRLINHLRDLSAKSSSCEIIPC</sequence>
<dbReference type="AlphaFoldDB" id="A0AAU9SAR2"/>
<dbReference type="SUPFAM" id="SSF52047">
    <property type="entry name" value="RNI-like"/>
    <property type="match status" value="1"/>
</dbReference>
<dbReference type="InterPro" id="IPR055411">
    <property type="entry name" value="LRR_FXL15/At3g58940/PEG3-like"/>
</dbReference>
<dbReference type="Pfam" id="PF24758">
    <property type="entry name" value="LRR_At5g56370"/>
    <property type="match status" value="1"/>
</dbReference>
<dbReference type="PANTHER" id="PTHR31293:SF22">
    <property type="entry name" value="BNAC06G06520D PROTEIN"/>
    <property type="match status" value="1"/>
</dbReference>